<keyword evidence="1 4" id="KW-0808">Transferase</keyword>
<feature type="domain" description="Glycosyl transferase family 1" evidence="2">
    <location>
        <begin position="211"/>
        <end position="369"/>
    </location>
</feature>
<dbReference type="SUPFAM" id="SSF53756">
    <property type="entry name" value="UDP-Glycosyltransferase/glycogen phosphorylase"/>
    <property type="match status" value="1"/>
</dbReference>
<dbReference type="InterPro" id="IPR028098">
    <property type="entry name" value="Glyco_trans_4-like_N"/>
</dbReference>
<dbReference type="InterPro" id="IPR001296">
    <property type="entry name" value="Glyco_trans_1"/>
</dbReference>
<sequence length="395" mass="45401">MSKSNKHKCMIIGITAWSLTKPDKRGIDIVTTNIISRILKTANDKYIFYLILQENNIKNIEQLLTETAATVVPLQLPKIRFLQYDLSLLFMPRMLMKTKLDVIHFTEFLPSLTPSFYISSVRKILTIYDLIPSLFRYLPTDYILKWRLLLKRVVKKVDMIITVSKNTLNDCVKYLQCPSEKIRVIYPGVDNIFKPLTRKEKAKEVIKTKYGVEPPFILYVGTLEPRKNVERLIASYYILKKKMGIKHRLILVGKKVWMYNTIFNLISKLGLSNQVVYIGYVDREDLPLFYNLADVFVYPSLYEGFGIPPLEAMACGTPVVTSNTSSLPEVVGNAALTVDPYNIDQLVQAIHLIISDEGVRKELSKRGIEQAQKFSWEKAAQETLKVYTEVSNLRS</sequence>
<dbReference type="EMBL" id="CP000504">
    <property type="protein sequence ID" value="ABL88648.1"/>
    <property type="molecule type" value="Genomic_DNA"/>
</dbReference>
<reference evidence="4" key="1">
    <citation type="submission" date="2006-12" db="EMBL/GenBank/DDBJ databases">
        <title>Complete sequence of Pyrobaculum islandicum DSM 4184.</title>
        <authorList>
            <person name="Copeland A."/>
            <person name="Lucas S."/>
            <person name="Lapidus A."/>
            <person name="Barry K."/>
            <person name="Detter J.C."/>
            <person name="Glavina del Rio T."/>
            <person name="Dalin E."/>
            <person name="Tice H."/>
            <person name="Pitluck S."/>
            <person name="Meincke L."/>
            <person name="Brettin T."/>
            <person name="Bruce D."/>
            <person name="Han C."/>
            <person name="Tapia R."/>
            <person name="Gilna P."/>
            <person name="Schmutz J."/>
            <person name="Larimer F."/>
            <person name="Land M."/>
            <person name="Hauser L."/>
            <person name="Kyrpides N."/>
            <person name="Mikhailova N."/>
            <person name="Cozen A.E."/>
            <person name="Fitz-Gibbon S.T."/>
            <person name="House C.H."/>
            <person name="Saltikov C."/>
            <person name="Lowe T."/>
            <person name="Richardson P."/>
        </authorList>
    </citation>
    <scope>NUCLEOTIDE SEQUENCE [LARGE SCALE GENOMIC DNA]</scope>
    <source>
        <strain evidence="4">DSM 4184</strain>
    </source>
</reference>
<dbReference type="HOGENOM" id="CLU_009583_27_5_2"/>
<gene>
    <name evidence="4" type="ordered locus">Pisl_1492</name>
</gene>
<dbReference type="Proteomes" id="UP000002595">
    <property type="component" value="Chromosome"/>
</dbReference>
<proteinExistence type="predicted"/>
<evidence type="ECO:0000259" key="2">
    <source>
        <dbReference type="Pfam" id="PF00534"/>
    </source>
</evidence>
<dbReference type="eggNOG" id="arCOG01411">
    <property type="taxonomic scope" value="Archaea"/>
</dbReference>
<dbReference type="PANTHER" id="PTHR46401:SF2">
    <property type="entry name" value="GLYCOSYLTRANSFERASE WBBK-RELATED"/>
    <property type="match status" value="1"/>
</dbReference>
<organism evidence="4 5">
    <name type="scientific">Pyrobaculum islandicum (strain DSM 4184 / JCM 9189 / GEO3)</name>
    <dbReference type="NCBI Taxonomy" id="384616"/>
    <lineage>
        <taxon>Archaea</taxon>
        <taxon>Thermoproteota</taxon>
        <taxon>Thermoprotei</taxon>
        <taxon>Thermoproteales</taxon>
        <taxon>Thermoproteaceae</taxon>
        <taxon>Pyrobaculum</taxon>
    </lineage>
</organism>
<evidence type="ECO:0000259" key="3">
    <source>
        <dbReference type="Pfam" id="PF13439"/>
    </source>
</evidence>
<dbReference type="KEGG" id="pis:Pisl_1492"/>
<feature type="domain" description="Glycosyltransferase subfamily 4-like N-terminal" evidence="3">
    <location>
        <begin position="72"/>
        <end position="190"/>
    </location>
</feature>
<dbReference type="Gene3D" id="3.40.50.2000">
    <property type="entry name" value="Glycogen Phosphorylase B"/>
    <property type="match status" value="2"/>
</dbReference>
<dbReference type="GO" id="GO:0016757">
    <property type="term" value="F:glycosyltransferase activity"/>
    <property type="evidence" value="ECO:0007669"/>
    <property type="project" value="InterPro"/>
</dbReference>
<dbReference type="Pfam" id="PF13439">
    <property type="entry name" value="Glyco_transf_4"/>
    <property type="match status" value="1"/>
</dbReference>
<accession>A1RUL6</accession>
<evidence type="ECO:0000256" key="1">
    <source>
        <dbReference type="ARBA" id="ARBA00022679"/>
    </source>
</evidence>
<dbReference type="CDD" id="cd03809">
    <property type="entry name" value="GT4_MtfB-like"/>
    <property type="match status" value="1"/>
</dbReference>
<name>A1RUL6_PYRIL</name>
<protein>
    <submittedName>
        <fullName evidence="4">Glycosyl transferase, group 1</fullName>
    </submittedName>
</protein>
<dbReference type="CAZy" id="GT4">
    <property type="family name" value="Glycosyltransferase Family 4"/>
</dbReference>
<dbReference type="PANTHER" id="PTHR46401">
    <property type="entry name" value="GLYCOSYLTRANSFERASE WBBK-RELATED"/>
    <property type="match status" value="1"/>
</dbReference>
<keyword evidence="5" id="KW-1185">Reference proteome</keyword>
<dbReference type="Pfam" id="PF00534">
    <property type="entry name" value="Glycos_transf_1"/>
    <property type="match status" value="1"/>
</dbReference>
<dbReference type="AlphaFoldDB" id="A1RUL6"/>
<evidence type="ECO:0000313" key="5">
    <source>
        <dbReference type="Proteomes" id="UP000002595"/>
    </source>
</evidence>
<dbReference type="FunFam" id="3.40.50.2000:FF:000119">
    <property type="entry name" value="Glycosyl transferase group 1"/>
    <property type="match status" value="1"/>
</dbReference>
<dbReference type="STRING" id="384616.Pisl_1492"/>
<evidence type="ECO:0000313" key="4">
    <source>
        <dbReference type="EMBL" id="ABL88648.1"/>
    </source>
</evidence>